<evidence type="ECO:0000313" key="2">
    <source>
        <dbReference type="Proteomes" id="UP001307168"/>
    </source>
</evidence>
<dbReference type="EMBL" id="JARNBH010000042">
    <property type="protein sequence ID" value="MEC0276869.1"/>
    <property type="molecule type" value="Genomic_DNA"/>
</dbReference>
<reference evidence="1 2" key="1">
    <citation type="submission" date="2023-03" db="EMBL/GenBank/DDBJ databases">
        <title>Bacillus Genome Sequencing.</title>
        <authorList>
            <person name="Dunlap C."/>
        </authorList>
    </citation>
    <scope>NUCLEOTIDE SEQUENCE [LARGE SCALE GENOMIC DNA]</scope>
    <source>
        <strain evidence="1 2">B-41290</strain>
    </source>
</reference>
<dbReference type="Proteomes" id="UP001307168">
    <property type="component" value="Unassembled WGS sequence"/>
</dbReference>
<gene>
    <name evidence="1" type="ORF">P4706_28165</name>
</gene>
<accession>A0AAW9NGM7</accession>
<dbReference type="RefSeq" id="WP_367408410.1">
    <property type="nucleotide sequence ID" value="NZ_JARNBH010000042.1"/>
</dbReference>
<proteinExistence type="predicted"/>
<name>A0AAW9NGM7_9BACI</name>
<sequence>MQYTDKQKIIIKNMVKEFSKVENNEKRKELVWWYDLASGIKNIKVTEQIMKDINAI</sequence>
<evidence type="ECO:0000313" key="1">
    <source>
        <dbReference type="EMBL" id="MEC0276869.1"/>
    </source>
</evidence>
<comment type="caution">
    <text evidence="1">The sequence shown here is derived from an EMBL/GenBank/DDBJ whole genome shotgun (WGS) entry which is preliminary data.</text>
</comment>
<protein>
    <submittedName>
        <fullName evidence="1">Uncharacterized protein</fullName>
    </submittedName>
</protein>
<keyword evidence="2" id="KW-1185">Reference proteome</keyword>
<organism evidence="1 2">
    <name type="scientific">Peribacillus castrilensis</name>
    <dbReference type="NCBI Taxonomy" id="2897690"/>
    <lineage>
        <taxon>Bacteria</taxon>
        <taxon>Bacillati</taxon>
        <taxon>Bacillota</taxon>
        <taxon>Bacilli</taxon>
        <taxon>Bacillales</taxon>
        <taxon>Bacillaceae</taxon>
        <taxon>Peribacillus</taxon>
    </lineage>
</organism>
<dbReference type="AlphaFoldDB" id="A0AAW9NGM7"/>